<feature type="signal peptide" evidence="1">
    <location>
        <begin position="1"/>
        <end position="28"/>
    </location>
</feature>
<comment type="caution">
    <text evidence="2">The sequence shown here is derived from an EMBL/GenBank/DDBJ whole genome shotgun (WGS) entry which is preliminary data.</text>
</comment>
<evidence type="ECO:0000256" key="1">
    <source>
        <dbReference type="SAM" id="SignalP"/>
    </source>
</evidence>
<dbReference type="Proteomes" id="UP000283817">
    <property type="component" value="Unassembled WGS sequence"/>
</dbReference>
<dbReference type="RefSeq" id="WP_128410525.1">
    <property type="nucleotide sequence ID" value="NZ_SBHX01000027.1"/>
</dbReference>
<proteinExistence type="predicted"/>
<organism evidence="2 3">
    <name type="scientific">Rhizobium leguminosarum</name>
    <dbReference type="NCBI Taxonomy" id="384"/>
    <lineage>
        <taxon>Bacteria</taxon>
        <taxon>Pseudomonadati</taxon>
        <taxon>Pseudomonadota</taxon>
        <taxon>Alphaproteobacteria</taxon>
        <taxon>Hyphomicrobiales</taxon>
        <taxon>Rhizobiaceae</taxon>
        <taxon>Rhizobium/Agrobacterium group</taxon>
        <taxon>Rhizobium</taxon>
    </lineage>
</organism>
<keyword evidence="1" id="KW-0732">Signal</keyword>
<accession>A0A444I3L0</accession>
<dbReference type="AlphaFoldDB" id="A0A444I3L0"/>
<dbReference type="EMBL" id="SBHX01000027">
    <property type="protein sequence ID" value="RWX32064.1"/>
    <property type="molecule type" value="Genomic_DNA"/>
</dbReference>
<protein>
    <submittedName>
        <fullName evidence="2">Uncharacterized protein</fullName>
    </submittedName>
</protein>
<name>A0A444I3L0_RHILE</name>
<evidence type="ECO:0000313" key="3">
    <source>
        <dbReference type="Proteomes" id="UP000283817"/>
    </source>
</evidence>
<feature type="chain" id="PRO_5019235980" evidence="1">
    <location>
        <begin position="29"/>
        <end position="208"/>
    </location>
</feature>
<gene>
    <name evidence="2" type="ORF">EHI47_11825</name>
</gene>
<evidence type="ECO:0000313" key="2">
    <source>
        <dbReference type="EMBL" id="RWX32064.1"/>
    </source>
</evidence>
<reference evidence="2 3" key="1">
    <citation type="submission" date="2019-01" db="EMBL/GenBank/DDBJ databases">
        <title>RHIZO-ID as a novel technology for direct rhizobia identification.</title>
        <authorList>
            <person name="De Meyer S.E."/>
        </authorList>
    </citation>
    <scope>NUCLEOTIDE SEQUENCE [LARGE SCALE GENOMIC DNA]</scope>
    <source>
        <strain evidence="2 3">WSM448</strain>
    </source>
</reference>
<sequence length="208" mass="23444">MSGLGGAFKRVFASLVFLLLFQYGSATADEGRSFGLIDRQPGEDATCEALNRAYEKTANTGTYLITVARLNPDGKVTPFGENLITGRILYFRQQGEHWQMEHRNVLTTMDGGAPVFRGCHFVGEEIVSGILTRRYTAAWQRRGLSATANAWVSNATGKWVQAIREFELKGSPFWSTKVFEYYDYDSEKLRVENADLMKFFDLSKHTAE</sequence>